<reference evidence="2 3" key="1">
    <citation type="submission" date="2024-09" db="EMBL/GenBank/DDBJ databases">
        <title>The Natural Products Discovery Center: Release of the First 8490 Sequenced Strains for Exploring Actinobacteria Biosynthetic Diversity.</title>
        <authorList>
            <person name="Kalkreuter E."/>
            <person name="Kautsar S.A."/>
            <person name="Yang D."/>
            <person name="Bader C.D."/>
            <person name="Teijaro C.N."/>
            <person name="Fluegel L."/>
            <person name="Davis C.M."/>
            <person name="Simpson J.R."/>
            <person name="Lauterbach L."/>
            <person name="Steele A.D."/>
            <person name="Gui C."/>
            <person name="Meng S."/>
            <person name="Li G."/>
            <person name="Viehrig K."/>
            <person name="Ye F."/>
            <person name="Su P."/>
            <person name="Kiefer A.F."/>
            <person name="Nichols A."/>
            <person name="Cepeda A.J."/>
            <person name="Yan W."/>
            <person name="Fan B."/>
            <person name="Jiang Y."/>
            <person name="Adhikari A."/>
            <person name="Zheng C.-J."/>
            <person name="Schuster L."/>
            <person name="Cowan T.M."/>
            <person name="Smanski M.J."/>
            <person name="Chevrette M.G."/>
            <person name="De Carvalho L.P.S."/>
            <person name="Shen B."/>
        </authorList>
    </citation>
    <scope>NUCLEOTIDE SEQUENCE [LARGE SCALE GENOMIC DNA]</scope>
    <source>
        <strain evidence="2 3">NPDC059500</strain>
    </source>
</reference>
<organism evidence="2 3">
    <name type="scientific">Streptomyces anandii</name>
    <dbReference type="NCBI Taxonomy" id="285454"/>
    <lineage>
        <taxon>Bacteria</taxon>
        <taxon>Bacillati</taxon>
        <taxon>Actinomycetota</taxon>
        <taxon>Actinomycetes</taxon>
        <taxon>Kitasatosporales</taxon>
        <taxon>Streptomycetaceae</taxon>
        <taxon>Streptomyces</taxon>
    </lineage>
</organism>
<sequence>MEPSAVPPPRPLRPGGPYGGHELRTGAGALDSDRFAAALRAAIEARDLTLETLRRRLADRGLTVGVTTLSYWRRGLRRPERPESLRVVDALEQILGLPQRSLTALLGPPRPRGNACRPEPRFADVSAVPEAVEALLAELASPSVGALRTVSQFDRTVVGARRQISAVETVQVVAAQRDGVDRMLLVGSFAPDMGARPVEFIAGQGCRLGRVRHAGAGIAAAELLFDRVLHQGETQYLSYTIRPNSNAEAHEHIAVLRLQAGHYVTRVRFDPRELPVHVRYFTAPSSSRPETGRAELTLDSHHSVHFAADGPGPGVAGIRWEWR</sequence>
<name>A0ABW6HAA1_9ACTN</name>
<keyword evidence="3" id="KW-1185">Reference proteome</keyword>
<protein>
    <recommendedName>
        <fullName evidence="4">XRE family transcriptional regulator</fullName>
    </recommendedName>
</protein>
<feature type="region of interest" description="Disordered" evidence="1">
    <location>
        <begin position="1"/>
        <end position="25"/>
    </location>
</feature>
<evidence type="ECO:0008006" key="4">
    <source>
        <dbReference type="Google" id="ProtNLM"/>
    </source>
</evidence>
<accession>A0ABW6HAA1</accession>
<dbReference type="EMBL" id="JBHYTS010000039">
    <property type="protein sequence ID" value="MFE1753428.1"/>
    <property type="molecule type" value="Genomic_DNA"/>
</dbReference>
<dbReference type="Proteomes" id="UP001599756">
    <property type="component" value="Unassembled WGS sequence"/>
</dbReference>
<comment type="caution">
    <text evidence="2">The sequence shown here is derived from an EMBL/GenBank/DDBJ whole genome shotgun (WGS) entry which is preliminary data.</text>
</comment>
<evidence type="ECO:0000313" key="3">
    <source>
        <dbReference type="Proteomes" id="UP001599756"/>
    </source>
</evidence>
<proteinExistence type="predicted"/>
<gene>
    <name evidence="2" type="ORF">ACFW88_23280</name>
</gene>
<evidence type="ECO:0000313" key="2">
    <source>
        <dbReference type="EMBL" id="MFE1753428.1"/>
    </source>
</evidence>
<evidence type="ECO:0000256" key="1">
    <source>
        <dbReference type="SAM" id="MobiDB-lite"/>
    </source>
</evidence>
<dbReference type="RefSeq" id="WP_381811395.1">
    <property type="nucleotide sequence ID" value="NZ_JBHYTS010000039.1"/>
</dbReference>
<feature type="compositionally biased region" description="Pro residues" evidence="1">
    <location>
        <begin position="1"/>
        <end position="14"/>
    </location>
</feature>